<sequence length="227" mass="25653">MEPLLGSIETPALDLPSDPIPSLPSHIVALVALNSFRDYVMYSFGNDTTTAMYPWEGGTRRKLWFGIQNHREVCVALKLAGFSDLSALDGTFRLPNGKSLTLREILSSELGWDPATFKRKLGHYDWCLKFALSHQWKFESLPAPDPPSLGTPMRRKWDEKCQLLKTWKGIVAMFLPNGFASSAAPPTSYGDYCESLAAELTENRLTKRFQIIHLLTRRRSNVADSWF</sequence>
<reference evidence="1" key="1">
    <citation type="submission" date="2020-11" db="EMBL/GenBank/DDBJ databases">
        <authorList>
            <consortium name="DOE Joint Genome Institute"/>
            <person name="Ahrendt S."/>
            <person name="Riley R."/>
            <person name="Andreopoulos W."/>
            <person name="Labutti K."/>
            <person name="Pangilinan J."/>
            <person name="Ruiz-Duenas F.J."/>
            <person name="Barrasa J.M."/>
            <person name="Sanchez-Garcia M."/>
            <person name="Camarero S."/>
            <person name="Miyauchi S."/>
            <person name="Serrano A."/>
            <person name="Linde D."/>
            <person name="Babiker R."/>
            <person name="Drula E."/>
            <person name="Ayuso-Fernandez I."/>
            <person name="Pacheco R."/>
            <person name="Padilla G."/>
            <person name="Ferreira P."/>
            <person name="Barriuso J."/>
            <person name="Kellner H."/>
            <person name="Castanera R."/>
            <person name="Alfaro M."/>
            <person name="Ramirez L."/>
            <person name="Pisabarro A.G."/>
            <person name="Kuo A."/>
            <person name="Tritt A."/>
            <person name="Lipzen A."/>
            <person name="He G."/>
            <person name="Yan M."/>
            <person name="Ng V."/>
            <person name="Cullen D."/>
            <person name="Martin F."/>
            <person name="Rosso M.-N."/>
            <person name="Henrissat B."/>
            <person name="Hibbett D."/>
            <person name="Martinez A.T."/>
            <person name="Grigoriev I.V."/>
        </authorList>
    </citation>
    <scope>NUCLEOTIDE SEQUENCE</scope>
    <source>
        <strain evidence="1">AH 40177</strain>
    </source>
</reference>
<evidence type="ECO:0000313" key="2">
    <source>
        <dbReference type="Proteomes" id="UP000772434"/>
    </source>
</evidence>
<dbReference type="Proteomes" id="UP000772434">
    <property type="component" value="Unassembled WGS sequence"/>
</dbReference>
<proteinExistence type="predicted"/>
<dbReference type="OrthoDB" id="3103729at2759"/>
<organism evidence="1 2">
    <name type="scientific">Rhodocollybia butyracea</name>
    <dbReference type="NCBI Taxonomy" id="206335"/>
    <lineage>
        <taxon>Eukaryota</taxon>
        <taxon>Fungi</taxon>
        <taxon>Dikarya</taxon>
        <taxon>Basidiomycota</taxon>
        <taxon>Agaricomycotina</taxon>
        <taxon>Agaricomycetes</taxon>
        <taxon>Agaricomycetidae</taxon>
        <taxon>Agaricales</taxon>
        <taxon>Marasmiineae</taxon>
        <taxon>Omphalotaceae</taxon>
        <taxon>Rhodocollybia</taxon>
    </lineage>
</organism>
<dbReference type="AlphaFoldDB" id="A0A9P5PHU8"/>
<accession>A0A9P5PHU8</accession>
<dbReference type="EMBL" id="JADNRY010000141">
    <property type="protein sequence ID" value="KAF9063658.1"/>
    <property type="molecule type" value="Genomic_DNA"/>
</dbReference>
<comment type="caution">
    <text evidence="1">The sequence shown here is derived from an EMBL/GenBank/DDBJ whole genome shotgun (WGS) entry which is preliminary data.</text>
</comment>
<protein>
    <submittedName>
        <fullName evidence="1">Uncharacterized protein</fullName>
    </submittedName>
</protein>
<keyword evidence="2" id="KW-1185">Reference proteome</keyword>
<evidence type="ECO:0000313" key="1">
    <source>
        <dbReference type="EMBL" id="KAF9063658.1"/>
    </source>
</evidence>
<name>A0A9P5PHU8_9AGAR</name>
<gene>
    <name evidence="1" type="ORF">BDP27DRAFT_1426669</name>
</gene>